<evidence type="ECO:0000256" key="7">
    <source>
        <dbReference type="ARBA" id="ARBA00023303"/>
    </source>
</evidence>
<protein>
    <submittedName>
        <fullName evidence="11">Ion channel</fullName>
    </submittedName>
</protein>
<dbReference type="InterPro" id="IPR003280">
    <property type="entry name" value="2pore_dom_K_chnl"/>
</dbReference>
<dbReference type="InterPro" id="IPR013099">
    <property type="entry name" value="K_chnl_dom"/>
</dbReference>
<dbReference type="GO" id="GO:0005886">
    <property type="term" value="C:plasma membrane"/>
    <property type="evidence" value="ECO:0007669"/>
    <property type="project" value="TreeGrafter"/>
</dbReference>
<dbReference type="EMBL" id="KN549843">
    <property type="protein sequence ID" value="KHJ95799.1"/>
    <property type="molecule type" value="Genomic_DNA"/>
</dbReference>
<proteinExistence type="inferred from homology"/>
<organism evidence="11 12">
    <name type="scientific">Oesophagostomum dentatum</name>
    <name type="common">Nodular worm</name>
    <dbReference type="NCBI Taxonomy" id="61180"/>
    <lineage>
        <taxon>Eukaryota</taxon>
        <taxon>Metazoa</taxon>
        <taxon>Ecdysozoa</taxon>
        <taxon>Nematoda</taxon>
        <taxon>Chromadorea</taxon>
        <taxon>Rhabditida</taxon>
        <taxon>Rhabditina</taxon>
        <taxon>Rhabditomorpha</taxon>
        <taxon>Strongyloidea</taxon>
        <taxon>Strongylidae</taxon>
        <taxon>Oesophagostomum</taxon>
    </lineage>
</organism>
<evidence type="ECO:0000256" key="6">
    <source>
        <dbReference type="ARBA" id="ARBA00023136"/>
    </source>
</evidence>
<dbReference type="Gene3D" id="1.10.287.70">
    <property type="match status" value="1"/>
</dbReference>
<feature type="transmembrane region" description="Helical" evidence="9">
    <location>
        <begin position="154"/>
        <end position="173"/>
    </location>
</feature>
<accession>A0A0B1TEV6</accession>
<comment type="subcellular location">
    <subcellularLocation>
        <location evidence="1">Membrane</location>
        <topology evidence="1">Multi-pass membrane protein</topology>
    </subcellularLocation>
</comment>
<dbReference type="GO" id="GO:0022841">
    <property type="term" value="F:potassium ion leak channel activity"/>
    <property type="evidence" value="ECO:0007669"/>
    <property type="project" value="TreeGrafter"/>
</dbReference>
<dbReference type="AlphaFoldDB" id="A0A0B1TEV6"/>
<feature type="transmembrane region" description="Helical" evidence="9">
    <location>
        <begin position="64"/>
        <end position="81"/>
    </location>
</feature>
<gene>
    <name evidence="11" type="ORF">OESDEN_04252</name>
</gene>
<keyword evidence="3 8" id="KW-0812">Transmembrane</keyword>
<evidence type="ECO:0000256" key="2">
    <source>
        <dbReference type="ARBA" id="ARBA00022448"/>
    </source>
</evidence>
<keyword evidence="2 8" id="KW-0813">Transport</keyword>
<dbReference type="PANTHER" id="PTHR11003">
    <property type="entry name" value="POTASSIUM CHANNEL, SUBFAMILY K"/>
    <property type="match status" value="1"/>
</dbReference>
<feature type="transmembrane region" description="Helical" evidence="9">
    <location>
        <begin position="40"/>
        <end position="57"/>
    </location>
</feature>
<evidence type="ECO:0000256" key="9">
    <source>
        <dbReference type="SAM" id="Phobius"/>
    </source>
</evidence>
<dbReference type="Pfam" id="PF07885">
    <property type="entry name" value="Ion_trans_2"/>
    <property type="match status" value="2"/>
</dbReference>
<feature type="non-terminal residue" evidence="11">
    <location>
        <position position="1"/>
    </location>
</feature>
<evidence type="ECO:0000256" key="4">
    <source>
        <dbReference type="ARBA" id="ARBA00022989"/>
    </source>
</evidence>
<feature type="domain" description="Potassium channel" evidence="10">
    <location>
        <begin position="158"/>
        <end position="227"/>
    </location>
</feature>
<evidence type="ECO:0000256" key="8">
    <source>
        <dbReference type="RuleBase" id="RU003857"/>
    </source>
</evidence>
<keyword evidence="4 9" id="KW-1133">Transmembrane helix</keyword>
<evidence type="ECO:0000313" key="11">
    <source>
        <dbReference type="EMBL" id="KHJ95799.1"/>
    </source>
</evidence>
<name>A0A0B1TEV6_OESDE</name>
<dbReference type="SUPFAM" id="SSF81324">
    <property type="entry name" value="Voltage-gated potassium channels"/>
    <property type="match status" value="2"/>
</dbReference>
<keyword evidence="12" id="KW-1185">Reference proteome</keyword>
<sequence>LYDNSLCAITLRPLLQSYDESVRKLLAPQVQWKWDYWNSVYYAGTVFTTIGYGNITCRTPIGRLVTILYALFGIPMMLAVLNVIGKALFGQAQTSYMFVRRFIRRRMRQLKKSSQLDRAGTIETVTTDDGLSKQNPDLSAADDNGLFETFPMSLAILLVFIYMFLCSIVFSIWEQWDFFTAVYFSFISMSTVGFGDVIPAQPRYACVFFAFYFVGLALFSMCYAIIQLITLRLFGGGPLIMKALPAKIHTWRTAIAGVVP</sequence>
<dbReference type="PANTHER" id="PTHR11003:SF335">
    <property type="entry name" value="POTASSIUM CHANNEL DOMAIN-CONTAINING PROTEIN"/>
    <property type="match status" value="1"/>
</dbReference>
<dbReference type="OrthoDB" id="297496at2759"/>
<comment type="similarity">
    <text evidence="8">Belongs to the two pore domain potassium channel (TC 1.A.1.8) family.</text>
</comment>
<dbReference type="GO" id="GO:0015271">
    <property type="term" value="F:outward rectifier potassium channel activity"/>
    <property type="evidence" value="ECO:0007669"/>
    <property type="project" value="TreeGrafter"/>
</dbReference>
<evidence type="ECO:0000256" key="3">
    <source>
        <dbReference type="ARBA" id="ARBA00022692"/>
    </source>
</evidence>
<keyword evidence="6 9" id="KW-0472">Membrane</keyword>
<feature type="domain" description="Potassium channel" evidence="10">
    <location>
        <begin position="30"/>
        <end position="88"/>
    </location>
</feature>
<evidence type="ECO:0000256" key="5">
    <source>
        <dbReference type="ARBA" id="ARBA00023065"/>
    </source>
</evidence>
<feature type="transmembrane region" description="Helical" evidence="9">
    <location>
        <begin position="205"/>
        <end position="226"/>
    </location>
</feature>
<reference evidence="11 12" key="1">
    <citation type="submission" date="2014-03" db="EMBL/GenBank/DDBJ databases">
        <title>Draft genome of the hookworm Oesophagostomum dentatum.</title>
        <authorList>
            <person name="Mitreva M."/>
        </authorList>
    </citation>
    <scope>NUCLEOTIDE SEQUENCE [LARGE SCALE GENOMIC DNA]</scope>
    <source>
        <strain evidence="11 12">OD-Hann</strain>
    </source>
</reference>
<evidence type="ECO:0000259" key="10">
    <source>
        <dbReference type="Pfam" id="PF07885"/>
    </source>
</evidence>
<keyword evidence="5 8" id="KW-0406">Ion transport</keyword>
<keyword evidence="7 8" id="KW-0407">Ion channel</keyword>
<dbReference type="Proteomes" id="UP000053660">
    <property type="component" value="Unassembled WGS sequence"/>
</dbReference>
<dbReference type="PRINTS" id="PR01333">
    <property type="entry name" value="2POREKCHANEL"/>
</dbReference>
<evidence type="ECO:0000313" key="12">
    <source>
        <dbReference type="Proteomes" id="UP000053660"/>
    </source>
</evidence>
<feature type="transmembrane region" description="Helical" evidence="9">
    <location>
        <begin position="179"/>
        <end position="198"/>
    </location>
</feature>
<evidence type="ECO:0000256" key="1">
    <source>
        <dbReference type="ARBA" id="ARBA00004141"/>
    </source>
</evidence>
<dbReference type="GO" id="GO:0030322">
    <property type="term" value="P:stabilization of membrane potential"/>
    <property type="evidence" value="ECO:0007669"/>
    <property type="project" value="TreeGrafter"/>
</dbReference>